<dbReference type="Proteomes" id="UP000238220">
    <property type="component" value="Unassembled WGS sequence"/>
</dbReference>
<keyword evidence="4" id="KW-1185">Reference proteome</keyword>
<feature type="compositionally biased region" description="Pro residues" evidence="1">
    <location>
        <begin position="127"/>
        <end position="186"/>
    </location>
</feature>
<dbReference type="OrthoDB" id="7063703at2"/>
<evidence type="ECO:0000313" key="3">
    <source>
        <dbReference type="EMBL" id="PPE73652.1"/>
    </source>
</evidence>
<evidence type="ECO:0008006" key="5">
    <source>
        <dbReference type="Google" id="ProtNLM"/>
    </source>
</evidence>
<keyword evidence="2" id="KW-0732">Signal</keyword>
<reference evidence="3 4" key="1">
    <citation type="submission" date="2018-02" db="EMBL/GenBank/DDBJ databases">
        <title>Genome sequencing of Solimonas sp. HR-BB.</title>
        <authorList>
            <person name="Lee Y."/>
            <person name="Jeon C.O."/>
        </authorList>
    </citation>
    <scope>NUCLEOTIDE SEQUENCE [LARGE SCALE GENOMIC DNA]</scope>
    <source>
        <strain evidence="3 4">HR-BB</strain>
    </source>
</reference>
<feature type="signal peptide" evidence="2">
    <location>
        <begin position="1"/>
        <end position="22"/>
    </location>
</feature>
<comment type="caution">
    <text evidence="3">The sequence shown here is derived from an EMBL/GenBank/DDBJ whole genome shotgun (WGS) entry which is preliminary data.</text>
</comment>
<dbReference type="RefSeq" id="WP_104230713.1">
    <property type="nucleotide sequence ID" value="NZ_PSNW01000006.1"/>
</dbReference>
<organism evidence="3 4">
    <name type="scientific">Solimonas fluminis</name>
    <dbReference type="NCBI Taxonomy" id="2086571"/>
    <lineage>
        <taxon>Bacteria</taxon>
        <taxon>Pseudomonadati</taxon>
        <taxon>Pseudomonadota</taxon>
        <taxon>Gammaproteobacteria</taxon>
        <taxon>Nevskiales</taxon>
        <taxon>Nevskiaceae</taxon>
        <taxon>Solimonas</taxon>
    </lineage>
</organism>
<evidence type="ECO:0000256" key="2">
    <source>
        <dbReference type="SAM" id="SignalP"/>
    </source>
</evidence>
<accession>A0A2S5TFE1</accession>
<gene>
    <name evidence="3" type="ORF">C3942_12725</name>
</gene>
<sequence>MTRPTALLALLLAACASGPTKEQLLTFTPGQAVPVDLAAPQLANQVGKRITLSGLPRQREGSCLGAPPVSNNDWMLTGETECVWVNGRAAGASIMDMRNSSSKVPLAVSGKLVRTKEGVLVLMAERNPPPASPQPAPIQRPPAAPVPAADPAPTPPIPAPPPAEAAPAPWPEPPPPPSGDYPPPGY</sequence>
<protein>
    <recommendedName>
        <fullName evidence="5">Lipoprotein</fullName>
    </recommendedName>
</protein>
<dbReference type="PROSITE" id="PS51257">
    <property type="entry name" value="PROKAR_LIPOPROTEIN"/>
    <property type="match status" value="1"/>
</dbReference>
<dbReference type="EMBL" id="PSNW01000006">
    <property type="protein sequence ID" value="PPE73652.1"/>
    <property type="molecule type" value="Genomic_DNA"/>
</dbReference>
<feature type="region of interest" description="Disordered" evidence="1">
    <location>
        <begin position="125"/>
        <end position="186"/>
    </location>
</feature>
<evidence type="ECO:0000256" key="1">
    <source>
        <dbReference type="SAM" id="MobiDB-lite"/>
    </source>
</evidence>
<dbReference type="AlphaFoldDB" id="A0A2S5TFE1"/>
<feature type="chain" id="PRO_5015585268" description="Lipoprotein" evidence="2">
    <location>
        <begin position="23"/>
        <end position="186"/>
    </location>
</feature>
<evidence type="ECO:0000313" key="4">
    <source>
        <dbReference type="Proteomes" id="UP000238220"/>
    </source>
</evidence>
<proteinExistence type="predicted"/>
<name>A0A2S5TFE1_9GAMM</name>